<dbReference type="GO" id="GO:0008131">
    <property type="term" value="F:primary methylamine oxidase activity"/>
    <property type="evidence" value="ECO:0007669"/>
    <property type="project" value="InterPro"/>
</dbReference>
<keyword evidence="4 6" id="KW-0560">Oxidoreductase</keyword>
<evidence type="ECO:0000256" key="5">
    <source>
        <dbReference type="ARBA" id="ARBA00023008"/>
    </source>
</evidence>
<evidence type="ECO:0000256" key="1">
    <source>
        <dbReference type="ARBA" id="ARBA00007983"/>
    </source>
</evidence>
<organism evidence="11">
    <name type="scientific">Arion vulgaris</name>
    <dbReference type="NCBI Taxonomy" id="1028688"/>
    <lineage>
        <taxon>Eukaryota</taxon>
        <taxon>Metazoa</taxon>
        <taxon>Spiralia</taxon>
        <taxon>Lophotrochozoa</taxon>
        <taxon>Mollusca</taxon>
        <taxon>Gastropoda</taxon>
        <taxon>Heterobranchia</taxon>
        <taxon>Euthyneura</taxon>
        <taxon>Panpulmonata</taxon>
        <taxon>Eupulmonata</taxon>
        <taxon>Stylommatophora</taxon>
        <taxon>Helicina</taxon>
        <taxon>Arionoidea</taxon>
        <taxon>Arionidae</taxon>
        <taxon>Arion</taxon>
    </lineage>
</organism>
<evidence type="ECO:0000256" key="3">
    <source>
        <dbReference type="ARBA" id="ARBA00022772"/>
    </source>
</evidence>
<dbReference type="SUPFAM" id="SSF49998">
    <property type="entry name" value="Amine oxidase catalytic domain"/>
    <property type="match status" value="1"/>
</dbReference>
<keyword evidence="5 6" id="KW-0186">Copper</keyword>
<evidence type="ECO:0000313" key="11">
    <source>
        <dbReference type="EMBL" id="CEK71557.1"/>
    </source>
</evidence>
<evidence type="ECO:0000259" key="8">
    <source>
        <dbReference type="Pfam" id="PF01179"/>
    </source>
</evidence>
<dbReference type="PANTHER" id="PTHR10638">
    <property type="entry name" value="COPPER AMINE OXIDASE"/>
    <property type="match status" value="1"/>
</dbReference>
<dbReference type="InterPro" id="IPR036460">
    <property type="entry name" value="Cu_amine_oxidase_C_sf"/>
</dbReference>
<dbReference type="PRINTS" id="PR00766">
    <property type="entry name" value="CUDAOXIDASE"/>
</dbReference>
<dbReference type="InterPro" id="IPR015802">
    <property type="entry name" value="Cu_amine_oxidase_N3"/>
</dbReference>
<dbReference type="InterPro" id="IPR049947">
    <property type="entry name" value="Cu_Am_Ox_Cu-bd"/>
</dbReference>
<dbReference type="GO" id="GO:0005886">
    <property type="term" value="C:plasma membrane"/>
    <property type="evidence" value="ECO:0007669"/>
    <property type="project" value="TreeGrafter"/>
</dbReference>
<keyword evidence="7" id="KW-0472">Membrane</keyword>
<evidence type="ECO:0000256" key="6">
    <source>
        <dbReference type="RuleBase" id="RU000672"/>
    </source>
</evidence>
<dbReference type="Pfam" id="PF01179">
    <property type="entry name" value="Cu_amine_oxid"/>
    <property type="match status" value="1"/>
</dbReference>
<dbReference type="GO" id="GO:0009308">
    <property type="term" value="P:amine metabolic process"/>
    <property type="evidence" value="ECO:0007669"/>
    <property type="project" value="UniProtKB-UniRule"/>
</dbReference>
<keyword evidence="7" id="KW-1133">Transmembrane helix</keyword>
<dbReference type="Pfam" id="PF02727">
    <property type="entry name" value="Cu_amine_oxidN2"/>
    <property type="match status" value="1"/>
</dbReference>
<dbReference type="EMBL" id="HACG01024692">
    <property type="protein sequence ID" value="CEK71557.1"/>
    <property type="molecule type" value="Transcribed_RNA"/>
</dbReference>
<dbReference type="GO" id="GO:0005507">
    <property type="term" value="F:copper ion binding"/>
    <property type="evidence" value="ECO:0007669"/>
    <property type="project" value="InterPro"/>
</dbReference>
<feature type="transmembrane region" description="Helical" evidence="7">
    <location>
        <begin position="31"/>
        <end position="53"/>
    </location>
</feature>
<dbReference type="SUPFAM" id="SSF54416">
    <property type="entry name" value="Amine oxidase N-terminal region"/>
    <property type="match status" value="2"/>
</dbReference>
<dbReference type="Pfam" id="PF02728">
    <property type="entry name" value="Cu_amine_oxidN3"/>
    <property type="match status" value="1"/>
</dbReference>
<dbReference type="Gene3D" id="3.10.450.40">
    <property type="match status" value="2"/>
</dbReference>
<dbReference type="AlphaFoldDB" id="A0A0B6ZT74"/>
<feature type="domain" description="Copper amine oxidase N2-terminal" evidence="9">
    <location>
        <begin position="84"/>
        <end position="167"/>
    </location>
</feature>
<comment type="PTM">
    <text evidence="6">Topaquinone (TPQ) is generated by copper-dependent autoxidation of a specific tyrosyl residue.</text>
</comment>
<dbReference type="Gene3D" id="2.70.98.20">
    <property type="entry name" value="Copper amine oxidase, catalytic domain"/>
    <property type="match status" value="1"/>
</dbReference>
<feature type="domain" description="Copper amine oxidase catalytic" evidence="8">
    <location>
        <begin position="340"/>
        <end position="746"/>
    </location>
</feature>
<protein>
    <recommendedName>
        <fullName evidence="6">Amine oxidase</fullName>
        <ecNumber evidence="6">1.4.3.-</ecNumber>
    </recommendedName>
</protein>
<evidence type="ECO:0000256" key="7">
    <source>
        <dbReference type="SAM" id="Phobius"/>
    </source>
</evidence>
<dbReference type="InterPro" id="IPR016182">
    <property type="entry name" value="Cu_amine_oxidase_N-reg"/>
</dbReference>
<keyword evidence="7" id="KW-0812">Transmembrane</keyword>
<dbReference type="InterPro" id="IPR015798">
    <property type="entry name" value="Cu_amine_oxidase_C"/>
</dbReference>
<gene>
    <name evidence="11" type="primary">ORF78881</name>
</gene>
<feature type="domain" description="Copper amine oxidase N3-terminal" evidence="10">
    <location>
        <begin position="226"/>
        <end position="289"/>
    </location>
</feature>
<evidence type="ECO:0000259" key="9">
    <source>
        <dbReference type="Pfam" id="PF02727"/>
    </source>
</evidence>
<accession>A0A0B6ZT74</accession>
<keyword evidence="2 6" id="KW-0479">Metal-binding</keyword>
<dbReference type="PROSITE" id="PS01165">
    <property type="entry name" value="COPPER_AMINE_OXID_2"/>
    <property type="match status" value="1"/>
</dbReference>
<proteinExistence type="inferred from homology"/>
<evidence type="ECO:0000256" key="4">
    <source>
        <dbReference type="ARBA" id="ARBA00023002"/>
    </source>
</evidence>
<dbReference type="FunFam" id="3.10.450.40:FF:000007">
    <property type="entry name" value="Amine oxidase"/>
    <property type="match status" value="1"/>
</dbReference>
<comment type="cofactor">
    <cofactor evidence="6">
        <name>Cu cation</name>
        <dbReference type="ChEBI" id="CHEBI:23378"/>
    </cofactor>
    <text evidence="6">Contains 1 topaquinone per subunit.</text>
</comment>
<dbReference type="GO" id="GO:0048038">
    <property type="term" value="F:quinone binding"/>
    <property type="evidence" value="ECO:0007669"/>
    <property type="project" value="InterPro"/>
</dbReference>
<dbReference type="PANTHER" id="PTHR10638:SF20">
    <property type="entry name" value="AMINE OXIDASE"/>
    <property type="match status" value="1"/>
</dbReference>
<sequence>MEDKMKSVPRLQLRRPSAVIIPRGKWLAVRILAVVAGILVVLLAIALAVVIILKTTPPYCSSGLESSAKNLENPGLFNDLTPKEMIAVRDYLLSQKRLNLISYENATVNSSYIFMISLQVPLKAAVLSFQAGVDRKPQRAAKVIVYRGDIEPPRVEEYVVGPLPIPKFYRVVTSPVYRRVPIPFTSRPVDSTERKQLKEFISIVTEELHSLFIESYNVTYHNCTPRRKNCIIFQDFAPRGTKSNERKTWFWAYRETEGFYLHPLGFAIQINHQKADSLDWSISGVIYNGQLFYELDDLIRRYDSGMLRKVSHSMDTVDAQFSTFTRRGHRSFDTPLRGPRLIEPDGHRYSVDDQFVHYFGWSFNFHMHPSTGLQILDVYFQGEKIAYEISLQDITAFYTGPEMAWVGLYGVSWLLGASSFELVPGIDCPATATFRDSYHFVNSGSPRRYKNSICIFEQTANTPLRRHYSNGGEGKFNFYGGLVSSNLVVRTIVSLWSCDYIIDYVFHLDATIELKISLTGYIQTTFDPAGQDRYGNRVHENVIGNLHQHLFFWKIDFDIETTSNRFQTLDMVTESGSTFWYSGAVNNTQLKFEAVLKENENEAIVKYDFDHPMHYIIYNMNADNKFNIHRGYRIINEAKSKFLLENSTVTNAAGWAKYQLAVTKYKDVEDSASSIYAQGDPFDPVLDFTRYLEDNDSIVDTDLVVWMTAGFHHIPRMEDVPSISTTANQARIFLRPYNFFNHCPSMAVSDALVIRRKINLDNLDADLSFETFGTDSDEPHCYQKEKHITEFEGKIHV</sequence>
<evidence type="ECO:0000259" key="10">
    <source>
        <dbReference type="Pfam" id="PF02728"/>
    </source>
</evidence>
<evidence type="ECO:0000256" key="2">
    <source>
        <dbReference type="ARBA" id="ARBA00022723"/>
    </source>
</evidence>
<name>A0A0B6ZT74_9EUPU</name>
<dbReference type="InterPro" id="IPR015800">
    <property type="entry name" value="Cu_amine_oxidase_N2"/>
</dbReference>
<keyword evidence="3 6" id="KW-0801">TPQ</keyword>
<reference evidence="11" key="1">
    <citation type="submission" date="2014-12" db="EMBL/GenBank/DDBJ databases">
        <title>Insight into the proteome of Arion vulgaris.</title>
        <authorList>
            <person name="Aradska J."/>
            <person name="Bulat T."/>
            <person name="Smidak R."/>
            <person name="Sarate P."/>
            <person name="Gangsoo J."/>
            <person name="Sialana F."/>
            <person name="Bilban M."/>
            <person name="Lubec G."/>
        </authorList>
    </citation>
    <scope>NUCLEOTIDE SEQUENCE</scope>
    <source>
        <tissue evidence="11">Skin</tissue>
    </source>
</reference>
<dbReference type="InterPro" id="IPR000269">
    <property type="entry name" value="Cu_amine_oxidase"/>
</dbReference>
<dbReference type="EC" id="1.4.3.-" evidence="6"/>
<comment type="similarity">
    <text evidence="1 6">Belongs to the copper/topaquinone oxidase family.</text>
</comment>